<feature type="compositionally biased region" description="Low complexity" evidence="1">
    <location>
        <begin position="1396"/>
        <end position="1412"/>
    </location>
</feature>
<evidence type="ECO:0000259" key="2">
    <source>
        <dbReference type="PROSITE" id="PS50888"/>
    </source>
</evidence>
<feature type="region of interest" description="Disordered" evidence="1">
    <location>
        <begin position="366"/>
        <end position="389"/>
    </location>
</feature>
<dbReference type="InterPro" id="IPR017426">
    <property type="entry name" value="Nuclear_rcpt_coactivator"/>
</dbReference>
<dbReference type="SMART" id="SM00091">
    <property type="entry name" value="PAS"/>
    <property type="match status" value="2"/>
</dbReference>
<feature type="compositionally biased region" description="Low complexity" evidence="1">
    <location>
        <begin position="1308"/>
        <end position="1321"/>
    </location>
</feature>
<feature type="region of interest" description="Disordered" evidence="1">
    <location>
        <begin position="1452"/>
        <end position="1481"/>
    </location>
</feature>
<dbReference type="PANTHER" id="PTHR10684">
    <property type="entry name" value="NUCLEAR RECEPTOR COACTIVATOR"/>
    <property type="match status" value="1"/>
</dbReference>
<feature type="compositionally biased region" description="Polar residues" evidence="1">
    <location>
        <begin position="463"/>
        <end position="475"/>
    </location>
</feature>
<feature type="region of interest" description="Disordered" evidence="1">
    <location>
        <begin position="1396"/>
        <end position="1419"/>
    </location>
</feature>
<feature type="compositionally biased region" description="Low complexity" evidence="1">
    <location>
        <begin position="1328"/>
        <end position="1338"/>
    </location>
</feature>
<feature type="compositionally biased region" description="Basic and acidic residues" evidence="1">
    <location>
        <begin position="1631"/>
        <end position="1640"/>
    </location>
</feature>
<reference evidence="4" key="1">
    <citation type="submission" date="2025-08" db="UniProtKB">
        <authorList>
            <consortium name="RefSeq"/>
        </authorList>
    </citation>
    <scope>IDENTIFICATION</scope>
    <source>
        <tissue evidence="4">Muscle</tissue>
    </source>
</reference>
<accession>A0ABM1SSP2</accession>
<dbReference type="SUPFAM" id="SSF47459">
    <property type="entry name" value="HLH, helix-loop-helix DNA-binding domain"/>
    <property type="match status" value="1"/>
</dbReference>
<feature type="compositionally biased region" description="Polar residues" evidence="1">
    <location>
        <begin position="367"/>
        <end position="389"/>
    </location>
</feature>
<evidence type="ECO:0000256" key="1">
    <source>
        <dbReference type="SAM" id="MobiDB-lite"/>
    </source>
</evidence>
<feature type="compositionally biased region" description="Low complexity" evidence="1">
    <location>
        <begin position="1641"/>
        <end position="1652"/>
    </location>
</feature>
<dbReference type="Pfam" id="PF14598">
    <property type="entry name" value="PAS_11"/>
    <property type="match status" value="1"/>
</dbReference>
<feature type="region of interest" description="Disordered" evidence="1">
    <location>
        <begin position="730"/>
        <end position="805"/>
    </location>
</feature>
<dbReference type="CDD" id="cd11439">
    <property type="entry name" value="bHLH-PAS_SRC"/>
    <property type="match status" value="1"/>
</dbReference>
<feature type="region of interest" description="Disordered" evidence="1">
    <location>
        <begin position="548"/>
        <end position="575"/>
    </location>
</feature>
<feature type="region of interest" description="Disordered" evidence="1">
    <location>
        <begin position="1"/>
        <end position="22"/>
    </location>
</feature>
<dbReference type="Gene3D" id="4.10.280.10">
    <property type="entry name" value="Helix-loop-helix DNA-binding domain"/>
    <property type="match status" value="1"/>
</dbReference>
<evidence type="ECO:0000313" key="4">
    <source>
        <dbReference type="RefSeq" id="XP_022246648.1"/>
    </source>
</evidence>
<feature type="region of interest" description="Disordered" evidence="1">
    <location>
        <begin position="1613"/>
        <end position="1652"/>
    </location>
</feature>
<dbReference type="GeneID" id="106463449"/>
<feature type="compositionally biased region" description="Polar residues" evidence="1">
    <location>
        <begin position="492"/>
        <end position="521"/>
    </location>
</feature>
<dbReference type="SMART" id="SM00353">
    <property type="entry name" value="HLH"/>
    <property type="match status" value="1"/>
</dbReference>
<protein>
    <submittedName>
        <fullName evidence="4">Nuclear receptor coactivator 2-like</fullName>
    </submittedName>
</protein>
<feature type="compositionally biased region" description="Polar residues" evidence="1">
    <location>
        <begin position="1339"/>
        <end position="1356"/>
    </location>
</feature>
<name>A0ABM1SSP2_LIMPO</name>
<dbReference type="InterPro" id="IPR036638">
    <property type="entry name" value="HLH_DNA-bd_sf"/>
</dbReference>
<dbReference type="InterPro" id="IPR000014">
    <property type="entry name" value="PAS"/>
</dbReference>
<organism evidence="3 4">
    <name type="scientific">Limulus polyphemus</name>
    <name type="common">Atlantic horseshoe crab</name>
    <dbReference type="NCBI Taxonomy" id="6850"/>
    <lineage>
        <taxon>Eukaryota</taxon>
        <taxon>Metazoa</taxon>
        <taxon>Ecdysozoa</taxon>
        <taxon>Arthropoda</taxon>
        <taxon>Chelicerata</taxon>
        <taxon>Merostomata</taxon>
        <taxon>Xiphosura</taxon>
        <taxon>Limulidae</taxon>
        <taxon>Limulus</taxon>
    </lineage>
</organism>
<dbReference type="InterPro" id="IPR056193">
    <property type="entry name" value="bHLH_NCOA1-3"/>
</dbReference>
<dbReference type="SUPFAM" id="SSF55785">
    <property type="entry name" value="PYP-like sensor domain (PAS domain)"/>
    <property type="match status" value="2"/>
</dbReference>
<dbReference type="RefSeq" id="XP_022246648.1">
    <property type="nucleotide sequence ID" value="XM_022390940.1"/>
</dbReference>
<feature type="compositionally biased region" description="Polar residues" evidence="1">
    <location>
        <begin position="556"/>
        <end position="575"/>
    </location>
</feature>
<dbReference type="Gene3D" id="3.30.450.20">
    <property type="entry name" value="PAS domain"/>
    <property type="match status" value="2"/>
</dbReference>
<dbReference type="PROSITE" id="PS50888">
    <property type="entry name" value="BHLH"/>
    <property type="match status" value="1"/>
</dbReference>
<proteinExistence type="predicted"/>
<feature type="region of interest" description="Disordered" evidence="1">
    <location>
        <begin position="1280"/>
        <end position="1356"/>
    </location>
</feature>
<dbReference type="PANTHER" id="PTHR10684:SF4">
    <property type="entry name" value="TAIMAN, ISOFORM G"/>
    <property type="match status" value="1"/>
</dbReference>
<feature type="compositionally biased region" description="Polar residues" evidence="1">
    <location>
        <begin position="734"/>
        <end position="786"/>
    </location>
</feature>
<dbReference type="Pfam" id="PF23172">
    <property type="entry name" value="bHLH_NCOA"/>
    <property type="match status" value="1"/>
</dbReference>
<feature type="domain" description="BHLH" evidence="2">
    <location>
        <begin position="20"/>
        <end position="77"/>
    </location>
</feature>
<feature type="compositionally biased region" description="Polar residues" evidence="1">
    <location>
        <begin position="1613"/>
        <end position="1629"/>
    </location>
</feature>
<gene>
    <name evidence="4" type="primary">LOC106463449</name>
</gene>
<dbReference type="InterPro" id="IPR011598">
    <property type="entry name" value="bHLH_dom"/>
</dbReference>
<dbReference type="Proteomes" id="UP000694941">
    <property type="component" value="Unplaced"/>
</dbReference>
<evidence type="ECO:0000313" key="3">
    <source>
        <dbReference type="Proteomes" id="UP000694941"/>
    </source>
</evidence>
<feature type="compositionally biased region" description="Low complexity" evidence="1">
    <location>
        <begin position="1284"/>
        <end position="1298"/>
    </location>
</feature>
<feature type="region of interest" description="Disordered" evidence="1">
    <location>
        <begin position="463"/>
        <end position="521"/>
    </location>
</feature>
<keyword evidence="3" id="KW-1185">Reference proteome</keyword>
<feature type="compositionally biased region" description="Low complexity" evidence="1">
    <location>
        <begin position="476"/>
        <end position="490"/>
    </location>
</feature>
<sequence>MSFVPNVVTKKRRKSDNKPQSQLNKCLNEKRRREQENTYIEELAELISARFTDMSSLSVKPDKCAILQETVNQINRIKHQGETDALQQSEVSSSNSTILSSNILGPLLLEALDGFLLVINADGKIVVSENVFSFLKYSKDDLVGKSIYSIIHVRDHAFFSNILLSLSLGWTSESGTSKSRLFNCHFKVKVEEDLDKSMDGKQTQYEKMQVSTVLLPYPPVEGSANFSEGSSESQNCLFCVTRRIPQTEKSLSRAGIELFTTRLDKTGKITVIDTSGVSSTYSQHLNKDFVGKSIQELCHPKDRHKVNQHLKDTLQTGSNTSGIYRLQISQDKYIYVQTKSKKFSYGQVTSEEEFIMATHSIIRDSETPQSLESLQRSSTPAVSGNSPSTSLIGNLNEELNGVNSAENVSMNTSTSVYGGFSTFSPSSHDFGFNDLGLDIFSGPTWDLIVGNHREDGLAITGTTSYTSTLSPHTQMSTSPNSNNNSGSVHSVAQGSHSSNSAFSPELTQGKMSPATCSPAAQLTSIPSPTPCGNTSFSVSFSLSSIQSSPSYGKVESTGTTADINNTSPPSLQENQSLSKTAQKLRNLLTKTTEKVNSSHTISTTVSKGYSVTSEVPTSSNSGLVLQTTQPGLSENGRVISSSDKENILHELLNEEDEKTSALPEGALNIAHNKELLQENSPEGLKSELNGEHQMKTMNNNTMLRKLLNDDDYENGYRKSQDVRLLKSKLKDQNQNENSQSAGEVDSQPANQSATSDHFLNQLGTDSSSQPGNTLGPSNLDDVTNTAVKRKSSDSISDSSMEAPQKRPNHAYLAGQNPMLVSMLAQTPKTEPSIPTTIASSIMSQLPQDRLPRGLEKKLLNTSAKSNMHSVSSTVASTVSTLAATQQSCTTLSTAAIRNLLEQDVVTFDSWGQLAFNHHQLSSTSFPQQQQQPSQQELLLKILNNPDAPQLSRSLGIHVTTNNGTASPSNIFPTPGQISIPSSSHVTLSELLGDVISSEPTGTVGGSDHVSDPLLSQILEEVWSLEQEMESPSAGDSVVVKLLDEAFSQTSVSSTTTAQPAPQPMMSTQDLQAKMAINAIQKQLMSYETPSSGSTPMSSSSRVVTSPALYPQLTTATSPNAMTTFVSSQSSSQPPTYNSVVVSQRSRLPNPGAMTNGQQVLEIVNVQRAGLSQYPGAGGIPANLAPQVRSRLYERRQKYLLQQQKRLLAQQQQQQLTLQTHQSVDDQLALSSAPRFPKNMNDLLNNTVAPNVTLQRSSSVPEHLSPHYSSNLVGQISSHVGQTVQSQLSPGQQSPYSPLSQPPYPSSTPPASSYQQQQQLSPHPMPTYPSSGPGSPRSPHLQTVSPQPGVSQTQWTQHPAISLQKQNPMLNAQLSQSSYGGQNKFVGQQQRQIHIQSMPSSSSGGTSQNPSVSTQRSPQYMPQSSINVYQKNLHQQRLQRSMSMSGWVNSPCTPQQVHAAGERHLSPQPQVSPNFSSHSLPGNPVSNSVNPSNTLVSTTASVSYSVAGDNSNYFDQQSLQLYTNTAEECRSGLASTGGMTSEFVRQELRAKVGARTQQQGMRQQQQQLQFNMTGTNSPSEPDVGALGLSLELGESSQRVLSGLFSQSLLDMGSNQNNSMSLMPTEGNNPRVQEAKPPEQKKSLLQQLLSAEPP</sequence>
<feature type="compositionally biased region" description="Polar residues" evidence="1">
    <location>
        <begin position="1466"/>
        <end position="1477"/>
    </location>
</feature>
<dbReference type="InterPro" id="IPR035965">
    <property type="entry name" value="PAS-like_dom_sf"/>
</dbReference>
<dbReference type="CDD" id="cd00130">
    <property type="entry name" value="PAS"/>
    <property type="match status" value="2"/>
</dbReference>